<dbReference type="Proteomes" id="UP000249754">
    <property type="component" value="Unassembled WGS sequence"/>
</dbReference>
<name>A0A327RZM1_9SPHI</name>
<accession>A0A327RZM1</accession>
<sequence length="96" mass="11296">MTITAVAKAAGYDRSTFYNHIKEDKLPYKIILRYGKALKHDFSEEYPEEKAAKASDAKEIISFEDMEKERDYWRDKYHALADRVLDKLTKENFGDL</sequence>
<comment type="caution">
    <text evidence="1">The sequence shown here is derived from an EMBL/GenBank/DDBJ whole genome shotgun (WGS) entry which is preliminary data.</text>
</comment>
<evidence type="ECO:0000313" key="1">
    <source>
        <dbReference type="EMBL" id="RAJ22209.1"/>
    </source>
</evidence>
<proteinExistence type="predicted"/>
<reference evidence="1 2" key="1">
    <citation type="submission" date="2018-06" db="EMBL/GenBank/DDBJ databases">
        <title>Genomic Encyclopedia of Archaeal and Bacterial Type Strains, Phase II (KMG-II): from individual species to whole genera.</title>
        <authorList>
            <person name="Goeker M."/>
        </authorList>
    </citation>
    <scope>NUCLEOTIDE SEQUENCE [LARGE SCALE GENOMIC DNA]</scope>
    <source>
        <strain evidence="1 2">DSM 14825</strain>
    </source>
</reference>
<evidence type="ECO:0000313" key="2">
    <source>
        <dbReference type="Proteomes" id="UP000249754"/>
    </source>
</evidence>
<organism evidence="1 2">
    <name type="scientific">Pedobacter cryoconitis</name>
    <dbReference type="NCBI Taxonomy" id="188932"/>
    <lineage>
        <taxon>Bacteria</taxon>
        <taxon>Pseudomonadati</taxon>
        <taxon>Bacteroidota</taxon>
        <taxon>Sphingobacteriia</taxon>
        <taxon>Sphingobacteriales</taxon>
        <taxon>Sphingobacteriaceae</taxon>
        <taxon>Pedobacter</taxon>
    </lineage>
</organism>
<dbReference type="AlphaFoldDB" id="A0A327RZM1"/>
<dbReference type="EMBL" id="QLLR01000040">
    <property type="protein sequence ID" value="RAJ22209.1"/>
    <property type="molecule type" value="Genomic_DNA"/>
</dbReference>
<dbReference type="OrthoDB" id="981159at2"/>
<protein>
    <submittedName>
        <fullName evidence="1">Uncharacterized protein</fullName>
    </submittedName>
</protein>
<gene>
    <name evidence="1" type="ORF">LY11_04901</name>
</gene>